<dbReference type="EMBL" id="KQ085924">
    <property type="protein sequence ID" value="KLO15848.1"/>
    <property type="molecule type" value="Genomic_DNA"/>
</dbReference>
<keyword evidence="1" id="KW-1133">Transmembrane helix</keyword>
<dbReference type="InParanoid" id="A0A0H2S224"/>
<evidence type="ECO:0000313" key="3">
    <source>
        <dbReference type="EMBL" id="KLO15848.1"/>
    </source>
</evidence>
<evidence type="ECO:0000256" key="1">
    <source>
        <dbReference type="SAM" id="Phobius"/>
    </source>
</evidence>
<keyword evidence="1" id="KW-0812">Transmembrane</keyword>
<keyword evidence="4" id="KW-1185">Reference proteome</keyword>
<protein>
    <recommendedName>
        <fullName evidence="2">DUF6533 domain-containing protein</fullName>
    </recommendedName>
</protein>
<dbReference type="AlphaFoldDB" id="A0A0H2S224"/>
<feature type="transmembrane region" description="Helical" evidence="1">
    <location>
        <begin position="251"/>
        <end position="272"/>
    </location>
</feature>
<dbReference type="Pfam" id="PF20151">
    <property type="entry name" value="DUF6533"/>
    <property type="match status" value="1"/>
</dbReference>
<name>A0A0H2S224_9AGAM</name>
<feature type="transmembrane region" description="Helical" evidence="1">
    <location>
        <begin position="100"/>
        <end position="121"/>
    </location>
</feature>
<evidence type="ECO:0000313" key="4">
    <source>
        <dbReference type="Proteomes" id="UP000053477"/>
    </source>
</evidence>
<keyword evidence="1" id="KW-0472">Membrane</keyword>
<dbReference type="InterPro" id="IPR045340">
    <property type="entry name" value="DUF6533"/>
</dbReference>
<organism evidence="3 4">
    <name type="scientific">Schizopora paradoxa</name>
    <dbReference type="NCBI Taxonomy" id="27342"/>
    <lineage>
        <taxon>Eukaryota</taxon>
        <taxon>Fungi</taxon>
        <taxon>Dikarya</taxon>
        <taxon>Basidiomycota</taxon>
        <taxon>Agaricomycotina</taxon>
        <taxon>Agaricomycetes</taxon>
        <taxon>Hymenochaetales</taxon>
        <taxon>Schizoporaceae</taxon>
        <taxon>Schizopora</taxon>
    </lineage>
</organism>
<feature type="transmembrane region" description="Helical" evidence="1">
    <location>
        <begin position="61"/>
        <end position="88"/>
    </location>
</feature>
<feature type="transmembrane region" description="Helical" evidence="1">
    <location>
        <begin position="133"/>
        <end position="156"/>
    </location>
</feature>
<feature type="transmembrane region" description="Helical" evidence="1">
    <location>
        <begin position="179"/>
        <end position="199"/>
    </location>
</feature>
<feature type="transmembrane region" description="Helical" evidence="1">
    <location>
        <begin position="29"/>
        <end position="49"/>
    </location>
</feature>
<sequence length="337" mass="38530">MYAASCASLPSSMMLDSTLFDQTLRRTLVFRYTIVSTACFVLYEHLINFDYEIRFLWQRRFSFGSCLLFLCRYFSIVQISIALFEYIITDDYTDSHCKALIRISASMVYLQYCLSNVVLYARTYAVWAGDKRVLVVLVGSYVLSAVGTCHTVYRFIRGISVLDPHPWSGCILLMTDRSIFYGLIGYVLMDSLALCLLLYKSVLHTREMKNIGFEQVSLLTVMAQDGMAYFVFNIVCAVANSIILERSTSDYRYFLVSTQCCVQNVLCARLFFHMQTARRIGMGLTTMSKMPSDIRFNGNADLEMDLKARRRTGADDLYATTWTAGLTVSYLDDEDVF</sequence>
<dbReference type="Proteomes" id="UP000053477">
    <property type="component" value="Unassembled WGS sequence"/>
</dbReference>
<evidence type="ECO:0000259" key="2">
    <source>
        <dbReference type="Pfam" id="PF20151"/>
    </source>
</evidence>
<proteinExistence type="predicted"/>
<gene>
    <name evidence="3" type="ORF">SCHPADRAFT_926972</name>
</gene>
<accession>A0A0H2S224</accession>
<reference evidence="3 4" key="1">
    <citation type="submission" date="2015-04" db="EMBL/GenBank/DDBJ databases">
        <title>Complete genome sequence of Schizopora paradoxa KUC8140, a cosmopolitan wood degrader in East Asia.</title>
        <authorList>
            <consortium name="DOE Joint Genome Institute"/>
            <person name="Min B."/>
            <person name="Park H."/>
            <person name="Jang Y."/>
            <person name="Kim J.-J."/>
            <person name="Kim K.H."/>
            <person name="Pangilinan J."/>
            <person name="Lipzen A."/>
            <person name="Riley R."/>
            <person name="Grigoriev I.V."/>
            <person name="Spatafora J.W."/>
            <person name="Choi I.-G."/>
        </authorList>
    </citation>
    <scope>NUCLEOTIDE SEQUENCE [LARGE SCALE GENOMIC DNA]</scope>
    <source>
        <strain evidence="3 4">KUC8140</strain>
    </source>
</reference>
<feature type="transmembrane region" description="Helical" evidence="1">
    <location>
        <begin position="227"/>
        <end position="245"/>
    </location>
</feature>
<feature type="domain" description="DUF6533" evidence="2">
    <location>
        <begin position="32"/>
        <end position="77"/>
    </location>
</feature>